<comment type="caution">
    <text evidence="2">The sequence shown here is derived from an EMBL/GenBank/DDBJ whole genome shotgun (WGS) entry which is preliminary data.</text>
</comment>
<evidence type="ECO:0000256" key="1">
    <source>
        <dbReference type="SAM" id="SignalP"/>
    </source>
</evidence>
<dbReference type="RefSeq" id="WP_203749210.1">
    <property type="nucleotide sequence ID" value="NZ_BONF01000026.1"/>
</dbReference>
<reference evidence="2 3" key="1">
    <citation type="submission" date="2021-01" db="EMBL/GenBank/DDBJ databases">
        <title>Whole genome shotgun sequence of Catellatospora bangladeshensis NBRC 107357.</title>
        <authorList>
            <person name="Komaki H."/>
            <person name="Tamura T."/>
        </authorList>
    </citation>
    <scope>NUCLEOTIDE SEQUENCE [LARGE SCALE GENOMIC DNA]</scope>
    <source>
        <strain evidence="2 3">NBRC 107357</strain>
    </source>
</reference>
<dbReference type="InterPro" id="IPR006311">
    <property type="entry name" value="TAT_signal"/>
</dbReference>
<proteinExistence type="predicted"/>
<dbReference type="Proteomes" id="UP000601223">
    <property type="component" value="Unassembled WGS sequence"/>
</dbReference>
<sequence>MSTSLSHLTRRIGMLGALTGVALAAGLAVAAPAQAGTTLRVATVQCIEETDEVGDDSPYFLVFAASTTNPGATAFGKWGPGGWDAEVASGETYYPNASIVSGVSSGWLLISVMLEEDYDNDLSAGEITWIGNNMYNQYQISFWKDAATRNSELRNTLRNTTNMYLSNDELVATAATTASVSGTWATYVGDGGNYKVKYTLP</sequence>
<evidence type="ECO:0000313" key="3">
    <source>
        <dbReference type="Proteomes" id="UP000601223"/>
    </source>
</evidence>
<name>A0A8J3JEJ7_9ACTN</name>
<keyword evidence="3" id="KW-1185">Reference proteome</keyword>
<feature type="signal peptide" evidence="1">
    <location>
        <begin position="1"/>
        <end position="35"/>
    </location>
</feature>
<evidence type="ECO:0000313" key="2">
    <source>
        <dbReference type="EMBL" id="GIF83031.1"/>
    </source>
</evidence>
<dbReference type="PROSITE" id="PS51318">
    <property type="entry name" value="TAT"/>
    <property type="match status" value="1"/>
</dbReference>
<dbReference type="EMBL" id="BONF01000026">
    <property type="protein sequence ID" value="GIF83031.1"/>
    <property type="molecule type" value="Genomic_DNA"/>
</dbReference>
<accession>A0A8J3JEJ7</accession>
<organism evidence="2 3">
    <name type="scientific">Catellatospora bangladeshensis</name>
    <dbReference type="NCBI Taxonomy" id="310355"/>
    <lineage>
        <taxon>Bacteria</taxon>
        <taxon>Bacillati</taxon>
        <taxon>Actinomycetota</taxon>
        <taxon>Actinomycetes</taxon>
        <taxon>Micromonosporales</taxon>
        <taxon>Micromonosporaceae</taxon>
        <taxon>Catellatospora</taxon>
    </lineage>
</organism>
<feature type="chain" id="PRO_5035197267" description="Tat pathway signal sequence domain protein" evidence="1">
    <location>
        <begin position="36"/>
        <end position="201"/>
    </location>
</feature>
<evidence type="ECO:0008006" key="4">
    <source>
        <dbReference type="Google" id="ProtNLM"/>
    </source>
</evidence>
<protein>
    <recommendedName>
        <fullName evidence="4">Tat pathway signal sequence domain protein</fullName>
    </recommendedName>
</protein>
<dbReference type="AlphaFoldDB" id="A0A8J3JEJ7"/>
<keyword evidence="1" id="KW-0732">Signal</keyword>
<gene>
    <name evidence="2" type="ORF">Cba03nite_43800</name>
</gene>